<dbReference type="GO" id="GO:0010008">
    <property type="term" value="C:endosome membrane"/>
    <property type="evidence" value="ECO:0007669"/>
    <property type="project" value="TreeGrafter"/>
</dbReference>
<keyword evidence="2" id="KW-1185">Reference proteome</keyword>
<dbReference type="InterPro" id="IPR026825">
    <property type="entry name" value="Vac14"/>
</dbReference>
<sequence>MVDGECAPLTASCVRALVDKLYEKRKGATLEIERIVKDLISANQFDQIKRLLKVLEEFASSQNPNTRKGGLIGLAAVAIGLGKDSSSYIASLVRLVVLCFHDGDSRVQYYACESLYNIVKVARGDILPHFNEVFDGLSKLTAHPDQNVKNGAELLDRLIKQQSTTHATSISSILKMQCKIATQRCIHGEAGPRKVLS</sequence>
<dbReference type="Gene3D" id="1.25.10.10">
    <property type="entry name" value="Leucine-rich Repeat Variant"/>
    <property type="match status" value="1"/>
</dbReference>
<dbReference type="AlphaFoldDB" id="A0AAV4CEY3"/>
<dbReference type="PANTHER" id="PTHR16023">
    <property type="entry name" value="TAX1 BINDING PROTEIN-RELATED"/>
    <property type="match status" value="1"/>
</dbReference>
<dbReference type="Pfam" id="PF12755">
    <property type="entry name" value="Vac14_Fab1_bd"/>
    <property type="match status" value="1"/>
</dbReference>
<dbReference type="InterPro" id="IPR011989">
    <property type="entry name" value="ARM-like"/>
</dbReference>
<dbReference type="GO" id="GO:0070772">
    <property type="term" value="C:PAS complex"/>
    <property type="evidence" value="ECO:0007669"/>
    <property type="project" value="InterPro"/>
</dbReference>
<dbReference type="GO" id="GO:0006661">
    <property type="term" value="P:phosphatidylinositol biosynthetic process"/>
    <property type="evidence" value="ECO:0007669"/>
    <property type="project" value="InterPro"/>
</dbReference>
<dbReference type="Proteomes" id="UP000735302">
    <property type="component" value="Unassembled WGS sequence"/>
</dbReference>
<reference evidence="1 2" key="1">
    <citation type="journal article" date="2021" name="Elife">
        <title>Chloroplast acquisition without the gene transfer in kleptoplastic sea slugs, Plakobranchus ocellatus.</title>
        <authorList>
            <person name="Maeda T."/>
            <person name="Takahashi S."/>
            <person name="Yoshida T."/>
            <person name="Shimamura S."/>
            <person name="Takaki Y."/>
            <person name="Nagai Y."/>
            <person name="Toyoda A."/>
            <person name="Suzuki Y."/>
            <person name="Arimoto A."/>
            <person name="Ishii H."/>
            <person name="Satoh N."/>
            <person name="Nishiyama T."/>
            <person name="Hasebe M."/>
            <person name="Maruyama T."/>
            <person name="Minagawa J."/>
            <person name="Obokata J."/>
            <person name="Shigenobu S."/>
        </authorList>
    </citation>
    <scope>NUCLEOTIDE SEQUENCE [LARGE SCALE GENOMIC DNA]</scope>
</reference>
<dbReference type="InterPro" id="IPR016024">
    <property type="entry name" value="ARM-type_fold"/>
</dbReference>
<dbReference type="EMBL" id="BLXT01006199">
    <property type="protein sequence ID" value="GFO30048.1"/>
    <property type="molecule type" value="Genomic_DNA"/>
</dbReference>
<gene>
    <name evidence="1" type="ORF">PoB_005655300</name>
</gene>
<evidence type="ECO:0000313" key="1">
    <source>
        <dbReference type="EMBL" id="GFO30048.1"/>
    </source>
</evidence>
<accession>A0AAV4CEY3</accession>
<proteinExistence type="predicted"/>
<name>A0AAV4CEY3_9GAST</name>
<dbReference type="PANTHER" id="PTHR16023:SF0">
    <property type="entry name" value="PROTEIN VAC14 HOMOLOG"/>
    <property type="match status" value="1"/>
</dbReference>
<comment type="caution">
    <text evidence="1">The sequence shown here is derived from an EMBL/GenBank/DDBJ whole genome shotgun (WGS) entry which is preliminary data.</text>
</comment>
<protein>
    <submittedName>
        <fullName evidence="1">Pol polyprotein</fullName>
    </submittedName>
</protein>
<organism evidence="1 2">
    <name type="scientific">Plakobranchus ocellatus</name>
    <dbReference type="NCBI Taxonomy" id="259542"/>
    <lineage>
        <taxon>Eukaryota</taxon>
        <taxon>Metazoa</taxon>
        <taxon>Spiralia</taxon>
        <taxon>Lophotrochozoa</taxon>
        <taxon>Mollusca</taxon>
        <taxon>Gastropoda</taxon>
        <taxon>Heterobranchia</taxon>
        <taxon>Euthyneura</taxon>
        <taxon>Panpulmonata</taxon>
        <taxon>Sacoglossa</taxon>
        <taxon>Placobranchoidea</taxon>
        <taxon>Plakobranchidae</taxon>
        <taxon>Plakobranchus</taxon>
    </lineage>
</organism>
<dbReference type="SUPFAM" id="SSF48371">
    <property type="entry name" value="ARM repeat"/>
    <property type="match status" value="1"/>
</dbReference>
<evidence type="ECO:0000313" key="2">
    <source>
        <dbReference type="Proteomes" id="UP000735302"/>
    </source>
</evidence>